<evidence type="ECO:0000256" key="4">
    <source>
        <dbReference type="ARBA" id="ARBA00022448"/>
    </source>
</evidence>
<evidence type="ECO:0000256" key="3">
    <source>
        <dbReference type="ARBA" id="ARBA00020977"/>
    </source>
</evidence>
<reference evidence="11 12" key="1">
    <citation type="journal article" date="2016" name="Appl. Microbiol. Biotechnol.">
        <title>Characterization of T-DNA insertion mutants with decreased virulence in the entomopathogenic fungus Beauveria bassiana JEF-007.</title>
        <authorList>
            <person name="Kim S."/>
            <person name="Lee S.J."/>
            <person name="Nai Y.S."/>
            <person name="Yu J.S."/>
            <person name="Lee M.R."/>
            <person name="Yang Y.T."/>
            <person name="Kim J.S."/>
        </authorList>
    </citation>
    <scope>NUCLEOTIDE SEQUENCE [LARGE SCALE GENOMIC DNA]</scope>
    <source>
        <strain evidence="11 12">JEF-007</strain>
    </source>
</reference>
<feature type="region of interest" description="Disordered" evidence="9">
    <location>
        <begin position="177"/>
        <end position="217"/>
    </location>
</feature>
<protein>
    <recommendedName>
        <fullName evidence="3">Conserved oligomeric Golgi complex subunit 2</fullName>
    </recommendedName>
    <alternativeName>
        <fullName evidence="8">Component of oligomeric Golgi complex 2</fullName>
    </alternativeName>
</protein>
<dbReference type="EMBL" id="MRVG01000005">
    <property type="protein sequence ID" value="PMB69043.1"/>
    <property type="molecule type" value="Genomic_DNA"/>
</dbReference>
<comment type="caution">
    <text evidence="11">The sequence shown here is derived from an EMBL/GenBank/DDBJ whole genome shotgun (WGS) entry which is preliminary data.</text>
</comment>
<name>A0A2N6NP38_BEABA</name>
<comment type="similarity">
    <text evidence="2">Belongs to the COG2 family.</text>
</comment>
<organism evidence="11 12">
    <name type="scientific">Beauveria bassiana</name>
    <name type="common">White muscardine disease fungus</name>
    <name type="synonym">Tritirachium shiotae</name>
    <dbReference type="NCBI Taxonomy" id="176275"/>
    <lineage>
        <taxon>Eukaryota</taxon>
        <taxon>Fungi</taxon>
        <taxon>Dikarya</taxon>
        <taxon>Ascomycota</taxon>
        <taxon>Pezizomycotina</taxon>
        <taxon>Sordariomycetes</taxon>
        <taxon>Hypocreomycetidae</taxon>
        <taxon>Hypocreales</taxon>
        <taxon>Cordycipitaceae</taxon>
        <taxon>Beauveria</taxon>
    </lineage>
</organism>
<dbReference type="GO" id="GO:0015031">
    <property type="term" value="P:protein transport"/>
    <property type="evidence" value="ECO:0007669"/>
    <property type="project" value="UniProtKB-KW"/>
</dbReference>
<proteinExistence type="inferred from homology"/>
<evidence type="ECO:0000313" key="11">
    <source>
        <dbReference type="EMBL" id="PMB69043.1"/>
    </source>
</evidence>
<dbReference type="GO" id="GO:0006891">
    <property type="term" value="P:intra-Golgi vesicle-mediated transport"/>
    <property type="evidence" value="ECO:0007669"/>
    <property type="project" value="TreeGrafter"/>
</dbReference>
<evidence type="ECO:0000256" key="5">
    <source>
        <dbReference type="ARBA" id="ARBA00022927"/>
    </source>
</evidence>
<keyword evidence="7" id="KW-0472">Membrane</keyword>
<dbReference type="InterPro" id="IPR009316">
    <property type="entry name" value="COG2"/>
</dbReference>
<dbReference type="GO" id="GO:0000139">
    <property type="term" value="C:Golgi membrane"/>
    <property type="evidence" value="ECO:0007669"/>
    <property type="project" value="UniProtKB-SubCell"/>
</dbReference>
<feature type="compositionally biased region" description="Acidic residues" evidence="9">
    <location>
        <begin position="192"/>
        <end position="214"/>
    </location>
</feature>
<evidence type="ECO:0000259" key="10">
    <source>
        <dbReference type="Pfam" id="PF06148"/>
    </source>
</evidence>
<sequence>MANTLDRPLPARGRPSAFNLSPDSSDLDDDDDDAPLPFPEALPRSDFLTPDFDPAAYLSALPHRHQTLEDLRADLRDRSAAISSELLELVNANSATFLSLGTNLRGGDDKVEDVRVSLLGFRRAVEDVKAKVATRRAETDALTAELRGVRASIELGRTLVEVSERLSSLEERLALSGVPKTRDGAEQKADSADDDDDDDEEEEESEEDADEDEQVQGLVGSTPTVLMTLAQDYNSAEALQRSLPMLAFTAKLETRLAKCRKTLLLDLDNALQESRNAGVTAQNRVLKYLAIYRILGAQDEAVKAVKTK</sequence>
<dbReference type="AlphaFoldDB" id="A0A2N6NP38"/>
<dbReference type="GO" id="GO:0007030">
    <property type="term" value="P:Golgi organization"/>
    <property type="evidence" value="ECO:0007669"/>
    <property type="project" value="InterPro"/>
</dbReference>
<evidence type="ECO:0000256" key="1">
    <source>
        <dbReference type="ARBA" id="ARBA00004395"/>
    </source>
</evidence>
<dbReference type="PANTHER" id="PTHR12961">
    <property type="entry name" value="CONSERVED OLIGOMERIC GOLGI COMPLEX COMPONENT 2"/>
    <property type="match status" value="1"/>
</dbReference>
<evidence type="ECO:0000256" key="2">
    <source>
        <dbReference type="ARBA" id="ARBA00007603"/>
    </source>
</evidence>
<gene>
    <name evidence="11" type="ORF">BM221_005629</name>
</gene>
<evidence type="ECO:0000256" key="6">
    <source>
        <dbReference type="ARBA" id="ARBA00023034"/>
    </source>
</evidence>
<comment type="subcellular location">
    <subcellularLocation>
        <location evidence="1">Golgi apparatus membrane</location>
        <topology evidence="1">Peripheral membrane protein</topology>
    </subcellularLocation>
</comment>
<dbReference type="PANTHER" id="PTHR12961:SF0">
    <property type="entry name" value="CONSERVED OLIGOMERIC GOLGI COMPLEX SUBUNIT 2"/>
    <property type="match status" value="1"/>
</dbReference>
<evidence type="ECO:0000256" key="9">
    <source>
        <dbReference type="SAM" id="MobiDB-lite"/>
    </source>
</evidence>
<feature type="compositionally biased region" description="Acidic residues" evidence="9">
    <location>
        <begin position="25"/>
        <end position="34"/>
    </location>
</feature>
<evidence type="ECO:0000256" key="8">
    <source>
        <dbReference type="ARBA" id="ARBA00031344"/>
    </source>
</evidence>
<feature type="region of interest" description="Disordered" evidence="9">
    <location>
        <begin position="1"/>
        <end position="47"/>
    </location>
</feature>
<dbReference type="Proteomes" id="UP000235728">
    <property type="component" value="Unassembled WGS sequence"/>
</dbReference>
<keyword evidence="5" id="KW-0653">Protein transport</keyword>
<dbReference type="InterPro" id="IPR024602">
    <property type="entry name" value="COG_su2_N"/>
</dbReference>
<keyword evidence="4" id="KW-0813">Transport</keyword>
<dbReference type="Pfam" id="PF06148">
    <property type="entry name" value="COG2_N"/>
    <property type="match status" value="1"/>
</dbReference>
<dbReference type="OMA" id="YKLMGED"/>
<feature type="domain" description="Conserved oligomeric Golgi complex subunit 2 N-terminal" evidence="10">
    <location>
        <begin position="44"/>
        <end position="115"/>
    </location>
</feature>
<keyword evidence="6" id="KW-0333">Golgi apparatus</keyword>
<feature type="compositionally biased region" description="Basic and acidic residues" evidence="9">
    <location>
        <begin position="180"/>
        <end position="191"/>
    </location>
</feature>
<evidence type="ECO:0000256" key="7">
    <source>
        <dbReference type="ARBA" id="ARBA00023136"/>
    </source>
</evidence>
<dbReference type="GO" id="GO:0017119">
    <property type="term" value="C:Golgi transport complex"/>
    <property type="evidence" value="ECO:0007669"/>
    <property type="project" value="TreeGrafter"/>
</dbReference>
<evidence type="ECO:0000313" key="12">
    <source>
        <dbReference type="Proteomes" id="UP000235728"/>
    </source>
</evidence>
<accession>A0A2N6NP38</accession>